<dbReference type="RefSeq" id="WP_079645039.1">
    <property type="nucleotide sequence ID" value="NZ_FUZF01000018.1"/>
</dbReference>
<evidence type="ECO:0000313" key="5">
    <source>
        <dbReference type="Proteomes" id="UP000190150"/>
    </source>
</evidence>
<dbReference type="GO" id="GO:0004177">
    <property type="term" value="F:aminopeptidase activity"/>
    <property type="evidence" value="ECO:0007669"/>
    <property type="project" value="UniProtKB-KW"/>
</dbReference>
<evidence type="ECO:0000259" key="3">
    <source>
        <dbReference type="Pfam" id="PF02897"/>
    </source>
</evidence>
<dbReference type="Proteomes" id="UP000190150">
    <property type="component" value="Unassembled WGS sequence"/>
</dbReference>
<dbReference type="Gene3D" id="2.120.10.30">
    <property type="entry name" value="TolB, C-terminal domain"/>
    <property type="match status" value="1"/>
</dbReference>
<gene>
    <name evidence="4" type="ORF">SAMN05660841_03495</name>
</gene>
<dbReference type="OrthoDB" id="9812921at2"/>
<dbReference type="InterPro" id="IPR023302">
    <property type="entry name" value="Pept_S9A_N"/>
</dbReference>
<evidence type="ECO:0000313" key="4">
    <source>
        <dbReference type="EMBL" id="SKB99182.1"/>
    </source>
</evidence>
<dbReference type="PANTHER" id="PTHR42776">
    <property type="entry name" value="SERINE PEPTIDASE S9 FAMILY MEMBER"/>
    <property type="match status" value="1"/>
</dbReference>
<dbReference type="Gene3D" id="2.130.10.120">
    <property type="entry name" value="Prolyl oligopeptidase, N-terminal domain"/>
    <property type="match status" value="1"/>
</dbReference>
<dbReference type="Gene3D" id="3.40.50.1820">
    <property type="entry name" value="alpha/beta hydrolase"/>
    <property type="match status" value="1"/>
</dbReference>
<evidence type="ECO:0000259" key="2">
    <source>
        <dbReference type="Pfam" id="PF00326"/>
    </source>
</evidence>
<dbReference type="EMBL" id="FUZF01000018">
    <property type="protein sequence ID" value="SKB99182.1"/>
    <property type="molecule type" value="Genomic_DNA"/>
</dbReference>
<dbReference type="Pfam" id="PF02897">
    <property type="entry name" value="Peptidase_S9_N"/>
    <property type="match status" value="1"/>
</dbReference>
<feature type="domain" description="Peptidase S9A N-terminal" evidence="3">
    <location>
        <begin position="191"/>
        <end position="258"/>
    </location>
</feature>
<keyword evidence="4" id="KW-0645">Protease</keyword>
<dbReference type="SUPFAM" id="SSF53474">
    <property type="entry name" value="alpha/beta-Hydrolases"/>
    <property type="match status" value="1"/>
</dbReference>
<dbReference type="AlphaFoldDB" id="A0A1T5FSR9"/>
<dbReference type="InterPro" id="IPR029058">
    <property type="entry name" value="AB_hydrolase_fold"/>
</dbReference>
<evidence type="ECO:0000256" key="1">
    <source>
        <dbReference type="ARBA" id="ARBA00022801"/>
    </source>
</evidence>
<sequence>MNKKSLLFFACQLAWLLPQAQEGKKPLSWQEIPSWHYIRMNGAQPSADGNWFAYVAGPSEGDLTLTLKKTQDTLNYNYKIGGLSSPIAFSNNSQYLGFFESPNFKEIKANEKAKKPSSKKLKIVALRDTASISFDKVQSFNFSNDDNKWVAIRFESAPPAPGAPRGEDTGKGADLLLYNLFTKKSFNLGNVSDYKFNKSGQYLAYTVDANGKNGNGIFLMDMATGLTTALQNDDANFSKINWNKEGTAFALLKSKKDKKYKTPVYSLIGVKNIKGQQAETFTYSGLDENQIMAGFGISQNTVPSWSKDLSTVFFGVAKLEKTEEPKSTEKKIDNLGKDSTNNKLAIAQKDSIGKDTTATKVAKVAPKKPEVNKKDLEKPDMIIWNWQDKRLQSAQRTQLQRDKNFMIMSAWNITSNKFVSLADSAVKSIALAPNQTIGYGLDFTPYEYESNLDGQGYGDLYIVDVKTGAKRLAVKKVYLNASRGFSFSPNSGFLLYYNDGHYYTLNVNSLQTKNITENIPSSFVDIYDDHNVSKVATGNYGWTADGKSVLLKDNFDLWKVSADGKSATTLTDNWKGKKLATLGVSRLYEDDENIDLKKDQYFGIISQETKQKGIALLAAGQNKMQILKLDDVNISPINKVKNSNKFFYTIESSNKAPEYFVSQDKFLKSENQLTSNTGNKDKYDLSAGSKLISYVSDHGDTLQATLYLPANYVEGKSYPTITYIYERLTDDKNTYTQPGYPGGGFNRAMYNSNGYAVLMPDIKYKLNDPGMSAVACVIPAVKAAVATGIVDEKNVAIHGHSWGGYQTAFLITQSNIFKAAVAGAPLTNMISMYSLIYWNSGSSNQAIFESSQGRLTTGYWDNWEAYTRNSPIYHIKKVNTPLIIMHNDKDGAVDYTQGVEYYNGLRRLNKPVVMLTYNGENHGLVKEVNRKDYAVRMMEYFDYYLKGKEAPSWWSKGVDYMDLEKHLEERAF</sequence>
<dbReference type="InterPro" id="IPR011042">
    <property type="entry name" value="6-blade_b-propeller_TolB-like"/>
</dbReference>
<dbReference type="Pfam" id="PF00326">
    <property type="entry name" value="Peptidase_S9"/>
    <property type="match status" value="1"/>
</dbReference>
<feature type="domain" description="Peptidase S9 prolyl oligopeptidase catalytic" evidence="2">
    <location>
        <begin position="777"/>
        <end position="947"/>
    </location>
</feature>
<proteinExistence type="predicted"/>
<reference evidence="5" key="1">
    <citation type="submission" date="2017-02" db="EMBL/GenBank/DDBJ databases">
        <authorList>
            <person name="Varghese N."/>
            <person name="Submissions S."/>
        </authorList>
    </citation>
    <scope>NUCLEOTIDE SEQUENCE [LARGE SCALE GENOMIC DNA]</scope>
    <source>
        <strain evidence="5">DSM 24091</strain>
    </source>
</reference>
<protein>
    <submittedName>
        <fullName evidence="4">Dipeptidyl aminopeptidase/acylaminoacyl peptidase</fullName>
    </submittedName>
</protein>
<dbReference type="InterPro" id="IPR001375">
    <property type="entry name" value="Peptidase_S9_cat"/>
</dbReference>
<organism evidence="4 5">
    <name type="scientific">Sphingobacterium nematocida</name>
    <dbReference type="NCBI Taxonomy" id="1513896"/>
    <lineage>
        <taxon>Bacteria</taxon>
        <taxon>Pseudomonadati</taxon>
        <taxon>Bacteroidota</taxon>
        <taxon>Sphingobacteriia</taxon>
        <taxon>Sphingobacteriales</taxon>
        <taxon>Sphingobacteriaceae</taxon>
        <taxon>Sphingobacterium</taxon>
    </lineage>
</organism>
<keyword evidence="4" id="KW-0031">Aminopeptidase</keyword>
<dbReference type="PANTHER" id="PTHR42776:SF27">
    <property type="entry name" value="DIPEPTIDYL PEPTIDASE FAMILY MEMBER 6"/>
    <property type="match status" value="1"/>
</dbReference>
<dbReference type="GO" id="GO:0006508">
    <property type="term" value="P:proteolysis"/>
    <property type="evidence" value="ECO:0007669"/>
    <property type="project" value="InterPro"/>
</dbReference>
<name>A0A1T5FSR9_9SPHI</name>
<keyword evidence="1" id="KW-0378">Hydrolase</keyword>
<dbReference type="SUPFAM" id="SSF82171">
    <property type="entry name" value="DPP6 N-terminal domain-like"/>
    <property type="match status" value="1"/>
</dbReference>
<accession>A0A1T5FSR9</accession>
<keyword evidence="5" id="KW-1185">Reference proteome</keyword>
<dbReference type="STRING" id="1513896.SAMN05660841_03495"/>
<dbReference type="GO" id="GO:0004252">
    <property type="term" value="F:serine-type endopeptidase activity"/>
    <property type="evidence" value="ECO:0007669"/>
    <property type="project" value="InterPro"/>
</dbReference>